<dbReference type="PANTHER" id="PTHR16301">
    <property type="entry name" value="IMPACT-RELATED"/>
    <property type="match status" value="1"/>
</dbReference>
<dbReference type="Pfam" id="PF09186">
    <property type="entry name" value="DUF1949"/>
    <property type="match status" value="1"/>
</dbReference>
<dbReference type="InterPro" id="IPR020568">
    <property type="entry name" value="Ribosomal_Su5_D2-typ_SF"/>
</dbReference>
<feature type="domain" description="Impact N-terminal" evidence="2">
    <location>
        <begin position="59"/>
        <end position="164"/>
    </location>
</feature>
<name>A0A1L8RAE0_9ENTE</name>
<gene>
    <name evidence="4" type="ORF">RU96_GL000162</name>
</gene>
<comment type="similarity">
    <text evidence="1">Belongs to the IMPACT family.</text>
</comment>
<dbReference type="STRING" id="317010.RU96_GL000162"/>
<reference evidence="4 5" key="1">
    <citation type="submission" date="2014-12" db="EMBL/GenBank/DDBJ databases">
        <title>Draft genome sequences of 29 type strains of Enterococci.</title>
        <authorList>
            <person name="Zhong Z."/>
            <person name="Sun Z."/>
            <person name="Liu W."/>
            <person name="Zhang W."/>
            <person name="Zhang H."/>
        </authorList>
    </citation>
    <scope>NUCLEOTIDE SEQUENCE [LARGE SCALE GENOMIC DNA]</scope>
    <source>
        <strain evidence="4 5">DSM 21207</strain>
    </source>
</reference>
<dbReference type="InterPro" id="IPR023582">
    <property type="entry name" value="Impact"/>
</dbReference>
<evidence type="ECO:0000313" key="5">
    <source>
        <dbReference type="Proteomes" id="UP000182835"/>
    </source>
</evidence>
<evidence type="ECO:0000313" key="4">
    <source>
        <dbReference type="EMBL" id="OJG16695.1"/>
    </source>
</evidence>
<sequence>MKITSSNYPLNQVKSATISYLQLFLIFSILKRKERPRSLFMIDHYLTLQQDGKAEIEIKKSRFICTLKRVETENQAREFIQSVKKEHHKATHNCSAFVIGEKSEIKRSSDDGEPSGTAGIPMLEVLVKKELINVAAVVTRYFGGIKLGSGGLIRAYSHAVSHAISEIGIVEGKLQQEVFLTIAYPLFDKLQNYLANNQIAILDTHFTEAVLITCMIDESQVETFQQNITELLNGQVAFSLGAKKYHEILVSQ</sequence>
<dbReference type="InterPro" id="IPR001498">
    <property type="entry name" value="Impact_N"/>
</dbReference>
<evidence type="ECO:0000256" key="1">
    <source>
        <dbReference type="ARBA" id="ARBA00007665"/>
    </source>
</evidence>
<dbReference type="InterPro" id="IPR035647">
    <property type="entry name" value="EFG_III/V"/>
</dbReference>
<dbReference type="InterPro" id="IPR020569">
    <property type="entry name" value="UPF0029_Impact_CS"/>
</dbReference>
<dbReference type="Gene3D" id="3.30.230.30">
    <property type="entry name" value="Impact, N-terminal domain"/>
    <property type="match status" value="1"/>
</dbReference>
<organism evidence="4 5">
    <name type="scientific">Enterococcus canintestini</name>
    <dbReference type="NCBI Taxonomy" id="317010"/>
    <lineage>
        <taxon>Bacteria</taxon>
        <taxon>Bacillati</taxon>
        <taxon>Bacillota</taxon>
        <taxon>Bacilli</taxon>
        <taxon>Lactobacillales</taxon>
        <taxon>Enterococcaceae</taxon>
        <taxon>Enterococcus</taxon>
    </lineage>
</organism>
<protein>
    <recommendedName>
        <fullName evidence="6">YigZ family protein</fullName>
    </recommendedName>
</protein>
<dbReference type="GO" id="GO:0005737">
    <property type="term" value="C:cytoplasm"/>
    <property type="evidence" value="ECO:0007669"/>
    <property type="project" value="TreeGrafter"/>
</dbReference>
<dbReference type="Proteomes" id="UP000182835">
    <property type="component" value="Unassembled WGS sequence"/>
</dbReference>
<dbReference type="EMBL" id="JXKG01000001">
    <property type="protein sequence ID" value="OJG16695.1"/>
    <property type="molecule type" value="Genomic_DNA"/>
</dbReference>
<feature type="domain" description="UPF0029" evidence="3">
    <location>
        <begin position="180"/>
        <end position="235"/>
    </location>
</feature>
<dbReference type="SUPFAM" id="SSF54211">
    <property type="entry name" value="Ribosomal protein S5 domain 2-like"/>
    <property type="match status" value="1"/>
</dbReference>
<comment type="caution">
    <text evidence="4">The sequence shown here is derived from an EMBL/GenBank/DDBJ whole genome shotgun (WGS) entry which is preliminary data.</text>
</comment>
<dbReference type="PANTHER" id="PTHR16301:SF20">
    <property type="entry name" value="IMPACT FAMILY MEMBER YIGZ"/>
    <property type="match status" value="1"/>
</dbReference>
<dbReference type="AlphaFoldDB" id="A0A1L8RAE0"/>
<dbReference type="GO" id="GO:0006446">
    <property type="term" value="P:regulation of translational initiation"/>
    <property type="evidence" value="ECO:0007669"/>
    <property type="project" value="TreeGrafter"/>
</dbReference>
<dbReference type="Gene3D" id="3.30.70.240">
    <property type="match status" value="1"/>
</dbReference>
<dbReference type="InterPro" id="IPR036956">
    <property type="entry name" value="Impact_N_sf"/>
</dbReference>
<dbReference type="SUPFAM" id="SSF54980">
    <property type="entry name" value="EF-G C-terminal domain-like"/>
    <property type="match status" value="1"/>
</dbReference>
<dbReference type="InterPro" id="IPR015269">
    <property type="entry name" value="UPF0029_Impact_C"/>
</dbReference>
<dbReference type="NCBIfam" id="TIGR00257">
    <property type="entry name" value="IMPACT_YIGZ"/>
    <property type="match status" value="1"/>
</dbReference>
<evidence type="ECO:0000259" key="2">
    <source>
        <dbReference type="Pfam" id="PF01205"/>
    </source>
</evidence>
<accession>A0A1L8RAE0</accession>
<dbReference type="PROSITE" id="PS00910">
    <property type="entry name" value="UPF0029"/>
    <property type="match status" value="1"/>
</dbReference>
<evidence type="ECO:0000259" key="3">
    <source>
        <dbReference type="Pfam" id="PF09186"/>
    </source>
</evidence>
<dbReference type="Pfam" id="PF01205">
    <property type="entry name" value="Impact_N"/>
    <property type="match status" value="1"/>
</dbReference>
<evidence type="ECO:0008006" key="6">
    <source>
        <dbReference type="Google" id="ProtNLM"/>
    </source>
</evidence>
<dbReference type="InterPro" id="IPR015796">
    <property type="entry name" value="Impact_YigZ-like"/>
</dbReference>
<proteinExistence type="inferred from homology"/>